<reference evidence="1 2" key="1">
    <citation type="submission" date="2021-11" db="EMBL/GenBank/DDBJ databases">
        <authorList>
            <person name="Oh E.-T."/>
            <person name="Kim S.-B."/>
        </authorList>
    </citation>
    <scope>NUCLEOTIDE SEQUENCE [LARGE SCALE GENOMIC DNA]</scope>
    <source>
        <strain evidence="1 2">MMS20-SJTN17</strain>
    </source>
</reference>
<evidence type="ECO:0008006" key="3">
    <source>
        <dbReference type="Google" id="ProtNLM"/>
    </source>
</evidence>
<evidence type="ECO:0000313" key="1">
    <source>
        <dbReference type="EMBL" id="MCC8402413.1"/>
    </source>
</evidence>
<accession>A0ABS8KD55</accession>
<comment type="caution">
    <text evidence="1">The sequence shown here is derived from an EMBL/GenBank/DDBJ whole genome shotgun (WGS) entry which is preliminary data.</text>
</comment>
<organism evidence="1 2">
    <name type="scientific">Paraburkholderia translucens</name>
    <dbReference type="NCBI Taxonomy" id="2886945"/>
    <lineage>
        <taxon>Bacteria</taxon>
        <taxon>Pseudomonadati</taxon>
        <taxon>Pseudomonadota</taxon>
        <taxon>Betaproteobacteria</taxon>
        <taxon>Burkholderiales</taxon>
        <taxon>Burkholderiaceae</taxon>
        <taxon>Paraburkholderia</taxon>
    </lineage>
</organism>
<protein>
    <recommendedName>
        <fullName evidence="3">3D domain-containing protein</fullName>
    </recommendedName>
</protein>
<keyword evidence="2" id="KW-1185">Reference proteome</keyword>
<gene>
    <name evidence="1" type="ORF">LJ655_10995</name>
</gene>
<proteinExistence type="predicted"/>
<sequence>MEAQKNKDTGDKEERLLCRITYSMYSTFSPMPSAMALNVETGEFFPQDRLRSHSTDYEMAEALSYAWACDCRGRSRQRFDEQFVLRDGAGRPLKNAFYRVHVDANIVDVIDDTGGGIRGNHIDHFSGPGSAATRAWRASGGDLQNARVKFLGT</sequence>
<evidence type="ECO:0000313" key="2">
    <source>
        <dbReference type="Proteomes" id="UP001430614"/>
    </source>
</evidence>
<dbReference type="Proteomes" id="UP001430614">
    <property type="component" value="Unassembled WGS sequence"/>
</dbReference>
<name>A0ABS8KD55_9BURK</name>
<dbReference type="RefSeq" id="WP_230561271.1">
    <property type="nucleotide sequence ID" value="NZ_JAJITC010000005.1"/>
</dbReference>
<dbReference type="EMBL" id="JAJITC010000005">
    <property type="protein sequence ID" value="MCC8402413.1"/>
    <property type="molecule type" value="Genomic_DNA"/>
</dbReference>